<keyword evidence="4" id="KW-0175">Coiled coil</keyword>
<dbReference type="PATRIC" id="fig|45074.5.peg.4161"/>
<comment type="caution">
    <text evidence="6">The sequence shown here is derived from an EMBL/GenBank/DDBJ whole genome shotgun (WGS) entry which is preliminary data.</text>
</comment>
<evidence type="ECO:0000259" key="5">
    <source>
        <dbReference type="PROSITE" id="PS50893"/>
    </source>
</evidence>
<sequence>MHKPIQLIDFSLFFPHKTCFSDFNSHILYGSRIAIIGRNGEGKSTLLKILQGTYTHYDGTLILPNDLRIGYLPQLIENDSSFSGGERLNRALTKSLSLDPNLLLLDEPTNHLDNKNRRALIKHLQYYTGTLIMVTHDVEVLKTIADTIWHIQHGMVHVFHGNYDDYQREIAAKTLKIEHELANLKQQKREAHEALMKEQERGKRMKINGEKNIHKRKWPTVRSHTKLANAVKTGDKRIQHIENQKQNLLDDLSMLYRHEVIQPQFQLNACTQIKASVSINHGTIRYAHGAVIIKDIHFHLSPKARVAICGDNGSGKSTFIKALLEDKDVIKTGDWTTPRRSNIGYLDQHYQNLPYDQTVLQLVTACMPNTTYTDIRKHLNTFLFRKNEEVDASISNLSGGEKARLSLCAIAANPPALLILDEMTNNLDLETRTHVIHILRAYPGAILIISHDNDFLKAISIETTYSIEQGTLVLATGDHHHV</sequence>
<name>A0A0W0Y9F2_9GAMM</name>
<dbReference type="RefSeq" id="WP_058515760.1">
    <property type="nucleotide sequence ID" value="NZ_CAAAIH010000001.1"/>
</dbReference>
<dbReference type="InterPro" id="IPR017871">
    <property type="entry name" value="ABC_transporter-like_CS"/>
</dbReference>
<evidence type="ECO:0000256" key="2">
    <source>
        <dbReference type="ARBA" id="ARBA00022741"/>
    </source>
</evidence>
<keyword evidence="2" id="KW-0547">Nucleotide-binding</keyword>
<dbReference type="CDD" id="cd03221">
    <property type="entry name" value="ABCF_EF-3"/>
    <property type="match status" value="2"/>
</dbReference>
<dbReference type="PANTHER" id="PTHR19211">
    <property type="entry name" value="ATP-BINDING TRANSPORT PROTEIN-RELATED"/>
    <property type="match status" value="1"/>
</dbReference>
<protein>
    <submittedName>
        <fullName evidence="6">ABC transporter ATP-binding protein Uup</fullName>
    </submittedName>
</protein>
<dbReference type="InterPro" id="IPR003439">
    <property type="entry name" value="ABC_transporter-like_ATP-bd"/>
</dbReference>
<accession>A0A0W0Y9F2</accession>
<proteinExistence type="predicted"/>
<organism evidence="6 7">
    <name type="scientific">Legionella santicrucis</name>
    <dbReference type="NCBI Taxonomy" id="45074"/>
    <lineage>
        <taxon>Bacteria</taxon>
        <taxon>Pseudomonadati</taxon>
        <taxon>Pseudomonadota</taxon>
        <taxon>Gammaproteobacteria</taxon>
        <taxon>Legionellales</taxon>
        <taxon>Legionellaceae</taxon>
        <taxon>Legionella</taxon>
    </lineage>
</organism>
<feature type="domain" description="ABC transporter" evidence="5">
    <location>
        <begin position="277"/>
        <end position="482"/>
    </location>
</feature>
<dbReference type="OrthoDB" id="9808609at2"/>
<dbReference type="GO" id="GO:0005524">
    <property type="term" value="F:ATP binding"/>
    <property type="evidence" value="ECO:0007669"/>
    <property type="project" value="UniProtKB-KW"/>
</dbReference>
<evidence type="ECO:0000313" key="6">
    <source>
        <dbReference type="EMBL" id="KTD53466.1"/>
    </source>
</evidence>
<dbReference type="GO" id="GO:0016887">
    <property type="term" value="F:ATP hydrolysis activity"/>
    <property type="evidence" value="ECO:0007669"/>
    <property type="project" value="InterPro"/>
</dbReference>
<dbReference type="SMART" id="SM00382">
    <property type="entry name" value="AAA"/>
    <property type="match status" value="2"/>
</dbReference>
<gene>
    <name evidence="6" type="primary">uup_4</name>
    <name evidence="6" type="ORF">Lsan_3876</name>
</gene>
<dbReference type="PANTHER" id="PTHR19211:SF100">
    <property type="entry name" value="RIBOSOME PROTECTION PROTEIN VMLR"/>
    <property type="match status" value="1"/>
</dbReference>
<dbReference type="STRING" id="45074.Lsan_3876"/>
<dbReference type="PROSITE" id="PS00211">
    <property type="entry name" value="ABC_TRANSPORTER_1"/>
    <property type="match status" value="1"/>
</dbReference>
<dbReference type="Pfam" id="PF00005">
    <property type="entry name" value="ABC_tran"/>
    <property type="match status" value="2"/>
</dbReference>
<feature type="domain" description="ABC transporter" evidence="5">
    <location>
        <begin position="5"/>
        <end position="178"/>
    </location>
</feature>
<keyword evidence="1" id="KW-0677">Repeat</keyword>
<dbReference type="Gene3D" id="3.40.50.300">
    <property type="entry name" value="P-loop containing nucleotide triphosphate hydrolases"/>
    <property type="match status" value="3"/>
</dbReference>
<dbReference type="Proteomes" id="UP000054703">
    <property type="component" value="Unassembled WGS sequence"/>
</dbReference>
<dbReference type="EMBL" id="LNYU01000091">
    <property type="protein sequence ID" value="KTD53466.1"/>
    <property type="molecule type" value="Genomic_DNA"/>
</dbReference>
<reference evidence="6 7" key="1">
    <citation type="submission" date="2015-11" db="EMBL/GenBank/DDBJ databases">
        <title>Genomic analysis of 38 Legionella species identifies large and diverse effector repertoires.</title>
        <authorList>
            <person name="Burstein D."/>
            <person name="Amaro F."/>
            <person name="Zusman T."/>
            <person name="Lifshitz Z."/>
            <person name="Cohen O."/>
            <person name="Gilbert J.A."/>
            <person name="Pupko T."/>
            <person name="Shuman H.A."/>
            <person name="Segal G."/>
        </authorList>
    </citation>
    <scope>NUCLEOTIDE SEQUENCE [LARGE SCALE GENOMIC DNA]</scope>
    <source>
        <strain evidence="6 7">SC-63-C7</strain>
    </source>
</reference>
<evidence type="ECO:0000256" key="3">
    <source>
        <dbReference type="ARBA" id="ARBA00022840"/>
    </source>
</evidence>
<dbReference type="SUPFAM" id="SSF52540">
    <property type="entry name" value="P-loop containing nucleoside triphosphate hydrolases"/>
    <property type="match status" value="2"/>
</dbReference>
<dbReference type="InterPro" id="IPR027417">
    <property type="entry name" value="P-loop_NTPase"/>
</dbReference>
<dbReference type="AlphaFoldDB" id="A0A0W0Y9F2"/>
<dbReference type="PROSITE" id="PS50893">
    <property type="entry name" value="ABC_TRANSPORTER_2"/>
    <property type="match status" value="2"/>
</dbReference>
<keyword evidence="7" id="KW-1185">Reference proteome</keyword>
<evidence type="ECO:0000313" key="7">
    <source>
        <dbReference type="Proteomes" id="UP000054703"/>
    </source>
</evidence>
<evidence type="ECO:0000256" key="1">
    <source>
        <dbReference type="ARBA" id="ARBA00022737"/>
    </source>
</evidence>
<evidence type="ECO:0000256" key="4">
    <source>
        <dbReference type="SAM" id="Coils"/>
    </source>
</evidence>
<dbReference type="InterPro" id="IPR003593">
    <property type="entry name" value="AAA+_ATPase"/>
</dbReference>
<keyword evidence="3 6" id="KW-0067">ATP-binding</keyword>
<dbReference type="InterPro" id="IPR050611">
    <property type="entry name" value="ABCF"/>
</dbReference>
<feature type="coiled-coil region" evidence="4">
    <location>
        <begin position="174"/>
        <end position="201"/>
    </location>
</feature>